<accession>A0A4W5KEK6</accession>
<comment type="subcellular location">
    <subcellularLocation>
        <location evidence="1">Cytoplasm</location>
    </subcellularLocation>
</comment>
<dbReference type="SUPFAM" id="SSF52540">
    <property type="entry name" value="P-loop containing nucleoside triphosphate hydrolases"/>
    <property type="match status" value="1"/>
</dbReference>
<evidence type="ECO:0000313" key="3">
    <source>
        <dbReference type="Ensembl" id="ENSHHUP00000015483.1"/>
    </source>
</evidence>
<dbReference type="GeneTree" id="ENSGT00940000156024"/>
<reference evidence="4" key="1">
    <citation type="submission" date="2018-06" db="EMBL/GenBank/DDBJ databases">
        <title>Genome assembly of Danube salmon.</title>
        <authorList>
            <person name="Macqueen D.J."/>
            <person name="Gundappa M.K."/>
        </authorList>
    </citation>
    <scope>NUCLEOTIDE SEQUENCE [LARGE SCALE GENOMIC DNA]</scope>
</reference>
<dbReference type="Proteomes" id="UP000314982">
    <property type="component" value="Unassembled WGS sequence"/>
</dbReference>
<dbReference type="Gene3D" id="3.40.50.300">
    <property type="entry name" value="P-loop containing nucleotide triphosphate hydrolases"/>
    <property type="match status" value="1"/>
</dbReference>
<evidence type="ECO:0000256" key="1">
    <source>
        <dbReference type="ARBA" id="ARBA00004496"/>
    </source>
</evidence>
<dbReference type="Ensembl" id="ENSHHUT00000016033.1">
    <property type="protein sequence ID" value="ENSHHUP00000015483.1"/>
    <property type="gene ID" value="ENSHHUG00000009646.1"/>
</dbReference>
<keyword evidence="4" id="KW-1185">Reference proteome</keyword>
<dbReference type="STRING" id="62062.ENSHHUP00000015483"/>
<name>A0A4W5KEK6_9TELE</name>
<keyword evidence="2" id="KW-0963">Cytoplasm</keyword>
<organism evidence="3 4">
    <name type="scientific">Hucho hucho</name>
    <name type="common">huchen</name>
    <dbReference type="NCBI Taxonomy" id="62062"/>
    <lineage>
        <taxon>Eukaryota</taxon>
        <taxon>Metazoa</taxon>
        <taxon>Chordata</taxon>
        <taxon>Craniata</taxon>
        <taxon>Vertebrata</taxon>
        <taxon>Euteleostomi</taxon>
        <taxon>Actinopterygii</taxon>
        <taxon>Neopterygii</taxon>
        <taxon>Teleostei</taxon>
        <taxon>Protacanthopterygii</taxon>
        <taxon>Salmoniformes</taxon>
        <taxon>Salmonidae</taxon>
        <taxon>Salmoninae</taxon>
        <taxon>Hucho</taxon>
    </lineage>
</organism>
<dbReference type="AlphaFoldDB" id="A0A4W5KEK6"/>
<sequence length="128" mass="14088">MSNKPNNLTVCVCVCVGLLQSETGQVVLAGDPKQLGPILRSPLALKHGMGVSLLERLMKDVSLYQKEEESGAFNNCYVTKLLRNYRYVSSPDQAGLMRPVRALLGRKGQALELGMQISVHFACRLTRP</sequence>
<dbReference type="PANTHER" id="PTHR45418">
    <property type="entry name" value="CANCER/TESTIS ANTIGEN 55"/>
    <property type="match status" value="1"/>
</dbReference>
<dbReference type="GO" id="GO:0005737">
    <property type="term" value="C:cytoplasm"/>
    <property type="evidence" value="ECO:0007669"/>
    <property type="project" value="UniProtKB-SubCell"/>
</dbReference>
<reference evidence="3" key="2">
    <citation type="submission" date="2025-08" db="UniProtKB">
        <authorList>
            <consortium name="Ensembl"/>
        </authorList>
    </citation>
    <scope>IDENTIFICATION</scope>
</reference>
<reference evidence="3" key="3">
    <citation type="submission" date="2025-09" db="UniProtKB">
        <authorList>
            <consortium name="Ensembl"/>
        </authorList>
    </citation>
    <scope>IDENTIFICATION</scope>
</reference>
<proteinExistence type="predicted"/>
<evidence type="ECO:0000313" key="4">
    <source>
        <dbReference type="Proteomes" id="UP000314982"/>
    </source>
</evidence>
<dbReference type="PANTHER" id="PTHR45418:SF1">
    <property type="entry name" value="CANCER_TESTIS ANTIGEN 55"/>
    <property type="match status" value="1"/>
</dbReference>
<evidence type="ECO:0000256" key="2">
    <source>
        <dbReference type="ARBA" id="ARBA00022490"/>
    </source>
</evidence>
<protein>
    <submittedName>
        <fullName evidence="3">Uncharacterized protein</fullName>
    </submittedName>
</protein>
<dbReference type="InterPro" id="IPR027417">
    <property type="entry name" value="P-loop_NTPase"/>
</dbReference>